<feature type="domain" description="DUF5641" evidence="1">
    <location>
        <begin position="56"/>
        <end position="124"/>
    </location>
</feature>
<proteinExistence type="predicted"/>
<evidence type="ECO:0000313" key="3">
    <source>
        <dbReference type="WBParaSite" id="jg12833"/>
    </source>
</evidence>
<accession>A0A915CVK8</accession>
<dbReference type="AlphaFoldDB" id="A0A915CVK8"/>
<name>A0A915CVK8_9BILA</name>
<evidence type="ECO:0000313" key="2">
    <source>
        <dbReference type="Proteomes" id="UP000887574"/>
    </source>
</evidence>
<organism evidence="2 3">
    <name type="scientific">Ditylenchus dipsaci</name>
    <dbReference type="NCBI Taxonomy" id="166011"/>
    <lineage>
        <taxon>Eukaryota</taxon>
        <taxon>Metazoa</taxon>
        <taxon>Ecdysozoa</taxon>
        <taxon>Nematoda</taxon>
        <taxon>Chromadorea</taxon>
        <taxon>Rhabditida</taxon>
        <taxon>Tylenchina</taxon>
        <taxon>Tylenchomorpha</taxon>
        <taxon>Sphaerularioidea</taxon>
        <taxon>Anguinidae</taxon>
        <taxon>Anguininae</taxon>
        <taxon>Ditylenchus</taxon>
    </lineage>
</organism>
<evidence type="ECO:0000259" key="1">
    <source>
        <dbReference type="Pfam" id="PF18701"/>
    </source>
</evidence>
<dbReference type="Pfam" id="PF18701">
    <property type="entry name" value="DUF5641"/>
    <property type="match status" value="1"/>
</dbReference>
<protein>
    <submittedName>
        <fullName evidence="3">DUF5641 domain-containing protein</fullName>
    </submittedName>
</protein>
<dbReference type="InterPro" id="IPR040676">
    <property type="entry name" value="DUF5641"/>
</dbReference>
<dbReference type="WBParaSite" id="jg12833">
    <property type="protein sequence ID" value="jg12833"/>
    <property type="gene ID" value="jg12833"/>
</dbReference>
<keyword evidence="2" id="KW-1185">Reference proteome</keyword>
<reference evidence="3" key="1">
    <citation type="submission" date="2022-11" db="UniProtKB">
        <authorList>
            <consortium name="WormBaseParasite"/>
        </authorList>
    </citation>
    <scope>IDENTIFICATION</scope>
</reference>
<sequence>MDGEVCQILRPVDFLIPYTQDPASLDLPFYGDGEADDQWRPRVILRDELQDMLRQAASRIDEFWHTFRETYLTELREIHRRVKRASNHASPAVGEVVLIEEEEAPRGMWRIGRITSLIQGSDGRYAPRC</sequence>
<dbReference type="Proteomes" id="UP000887574">
    <property type="component" value="Unplaced"/>
</dbReference>